<keyword evidence="3" id="KW-1185">Reference proteome</keyword>
<dbReference type="PANTHER" id="PTHR48228:SF5">
    <property type="entry name" value="ALPHA-METHYLACYL-COA RACEMASE"/>
    <property type="match status" value="1"/>
</dbReference>
<dbReference type="GO" id="GO:0016740">
    <property type="term" value="F:transferase activity"/>
    <property type="evidence" value="ECO:0007669"/>
    <property type="project" value="UniProtKB-KW"/>
</dbReference>
<dbReference type="InterPro" id="IPR044855">
    <property type="entry name" value="CoA-Trfase_III_dom3_sf"/>
</dbReference>
<sequence length="362" mass="38189">MPGPLHGMTIVEMAGIGPAPFAAMMLADHGAEVIRVEREGLIGIPNDPLLRSRRSISLDLKTDGARRVLRRLAASADALIEGYRPGVMERLGLGPDALLGDNSRLVYGRVTGWGQEGPLAPAAGHDVDYLAITGLLHGIGPKQRPVVPINYLADFAGGGMMLAFAMVAALLDVQRGGQGQVIDCAMSDGAALIGAFTYGMRSAGIWKEEREANLLDGGDAAYGVYECSDGRFLAVGAIEPQFRKALFEGLRLPMDAGKAEVAEIIAKRSRDEWVTHFGGSDACVAPVLTLEEAPGHPHNVERGTFVDLGGVVQPGPAPRYSRTATDQPTEPRPVGADGEAVLAGIGYSPDDILLLRRQGALL</sequence>
<proteinExistence type="predicted"/>
<name>A0ABT0REC6_9SPHN</name>
<reference evidence="2" key="1">
    <citation type="submission" date="2022-05" db="EMBL/GenBank/DDBJ databases">
        <authorList>
            <person name="Jo J.-H."/>
            <person name="Im W.-T."/>
        </authorList>
    </citation>
    <scope>NUCLEOTIDE SEQUENCE</scope>
    <source>
        <strain evidence="2">RG327</strain>
    </source>
</reference>
<dbReference type="InterPro" id="IPR003673">
    <property type="entry name" value="CoA-Trfase_fam_III"/>
</dbReference>
<evidence type="ECO:0000313" key="2">
    <source>
        <dbReference type="EMBL" id="MCL6678275.1"/>
    </source>
</evidence>
<comment type="caution">
    <text evidence="2">The sequence shown here is derived from an EMBL/GenBank/DDBJ whole genome shotgun (WGS) entry which is preliminary data.</text>
</comment>
<dbReference type="Gene3D" id="3.30.1540.10">
    <property type="entry name" value="formyl-coa transferase, domain 3"/>
    <property type="match status" value="1"/>
</dbReference>
<dbReference type="PANTHER" id="PTHR48228">
    <property type="entry name" value="SUCCINYL-COA--D-CITRAMALATE COA-TRANSFERASE"/>
    <property type="match status" value="1"/>
</dbReference>
<dbReference type="InterPro" id="IPR050509">
    <property type="entry name" value="CoA-transferase_III"/>
</dbReference>
<dbReference type="InterPro" id="IPR023606">
    <property type="entry name" value="CoA-Trfase_III_dom_1_sf"/>
</dbReference>
<evidence type="ECO:0000256" key="1">
    <source>
        <dbReference type="SAM" id="MobiDB-lite"/>
    </source>
</evidence>
<protein>
    <submittedName>
        <fullName evidence="2">CoA transferase</fullName>
    </submittedName>
</protein>
<accession>A0ABT0REC6</accession>
<gene>
    <name evidence="2" type="ORF">LZ519_02940</name>
</gene>
<dbReference type="RefSeq" id="WP_249867237.1">
    <property type="nucleotide sequence ID" value="NZ_JAMGBC010000001.1"/>
</dbReference>
<evidence type="ECO:0000313" key="3">
    <source>
        <dbReference type="Proteomes" id="UP001165343"/>
    </source>
</evidence>
<dbReference type="EMBL" id="JAMGBC010000001">
    <property type="protein sequence ID" value="MCL6678275.1"/>
    <property type="molecule type" value="Genomic_DNA"/>
</dbReference>
<dbReference type="Proteomes" id="UP001165343">
    <property type="component" value="Unassembled WGS sequence"/>
</dbReference>
<feature type="region of interest" description="Disordered" evidence="1">
    <location>
        <begin position="316"/>
        <end position="335"/>
    </location>
</feature>
<dbReference type="Gene3D" id="3.40.50.10540">
    <property type="entry name" value="Crotonobetainyl-coa:carnitine coa-transferase, domain 1"/>
    <property type="match status" value="1"/>
</dbReference>
<organism evidence="2 3">
    <name type="scientific">Sphingomonas anseongensis</name>
    <dbReference type="NCBI Taxonomy" id="2908207"/>
    <lineage>
        <taxon>Bacteria</taxon>
        <taxon>Pseudomonadati</taxon>
        <taxon>Pseudomonadota</taxon>
        <taxon>Alphaproteobacteria</taxon>
        <taxon>Sphingomonadales</taxon>
        <taxon>Sphingomonadaceae</taxon>
        <taxon>Sphingomonas</taxon>
    </lineage>
</organism>
<keyword evidence="2" id="KW-0808">Transferase</keyword>
<dbReference type="SUPFAM" id="SSF89796">
    <property type="entry name" value="CoA-transferase family III (CaiB/BaiF)"/>
    <property type="match status" value="1"/>
</dbReference>
<dbReference type="Pfam" id="PF02515">
    <property type="entry name" value="CoA_transf_3"/>
    <property type="match status" value="1"/>
</dbReference>